<name>A0A1S8LMM8_9CLOT</name>
<dbReference type="InterPro" id="IPR001932">
    <property type="entry name" value="PPM-type_phosphatase-like_dom"/>
</dbReference>
<keyword evidence="3" id="KW-1185">Reference proteome</keyword>
<dbReference type="Gene3D" id="3.60.40.10">
    <property type="entry name" value="PPM-type phosphatase domain"/>
    <property type="match status" value="1"/>
</dbReference>
<dbReference type="Proteomes" id="UP000190951">
    <property type="component" value="Chromosome"/>
</dbReference>
<dbReference type="PANTHER" id="PTHR13832">
    <property type="entry name" value="PROTEIN PHOSPHATASE 2C"/>
    <property type="match status" value="1"/>
</dbReference>
<dbReference type="InterPro" id="IPR015655">
    <property type="entry name" value="PP2C"/>
</dbReference>
<sequence length="269" mass="29710">MPLVDSLEEIILRKVKGNNMKMVGMLSDIGTVRKLNEDYVGFYENEEIRFYVVADGMGGHNAGEVASKIAVDSAVKYIKEMNVIDSDKLGDILSRAIKFANEEIYKESMKKEGLSGMGTTVTACLIKGNDAVVANVGDSSCYFIKRDDIIKITKDHSLVQQLVDNGTITEEEALSHPNKNIITRALGTGENVEVDIFEVEMNNISKGILATDGLTNVVDTQEIYNIVLENDKEMACHKLIELSKEKGSRDNISVIVFEGECKDDRDCAE</sequence>
<reference evidence="2 3" key="1">
    <citation type="submission" date="2022-04" db="EMBL/GenBank/DDBJ databases">
        <title>Genome sequence of C. roseum typestrain.</title>
        <authorList>
            <person name="Poehlein A."/>
            <person name="Schoch T."/>
            <person name="Duerre P."/>
            <person name="Daniel R."/>
        </authorList>
    </citation>
    <scope>NUCLEOTIDE SEQUENCE [LARGE SCALE GENOMIC DNA]</scope>
    <source>
        <strain evidence="2 3">DSM 7320</strain>
    </source>
</reference>
<dbReference type="KEGG" id="crw:CROST_023040"/>
<dbReference type="AlphaFoldDB" id="A0A1S8LMM8"/>
<gene>
    <name evidence="2" type="primary">prpC</name>
    <name evidence="2" type="ORF">CROST_023040</name>
</gene>
<evidence type="ECO:0000313" key="3">
    <source>
        <dbReference type="Proteomes" id="UP000190951"/>
    </source>
</evidence>
<dbReference type="PROSITE" id="PS51746">
    <property type="entry name" value="PPM_2"/>
    <property type="match status" value="1"/>
</dbReference>
<keyword evidence="2" id="KW-0378">Hydrolase</keyword>
<evidence type="ECO:0000259" key="1">
    <source>
        <dbReference type="PROSITE" id="PS51746"/>
    </source>
</evidence>
<dbReference type="SMART" id="SM00332">
    <property type="entry name" value="PP2Cc"/>
    <property type="match status" value="1"/>
</dbReference>
<evidence type="ECO:0000313" key="2">
    <source>
        <dbReference type="EMBL" id="URZ11587.1"/>
    </source>
</evidence>
<dbReference type="CDD" id="cd00143">
    <property type="entry name" value="PP2Cc"/>
    <property type="match status" value="1"/>
</dbReference>
<dbReference type="SMART" id="SM00331">
    <property type="entry name" value="PP2C_SIG"/>
    <property type="match status" value="1"/>
</dbReference>
<feature type="domain" description="PPM-type phosphatase" evidence="1">
    <location>
        <begin position="22"/>
        <end position="259"/>
    </location>
</feature>
<accession>A0A1S8LMM8</accession>
<protein>
    <submittedName>
        <fullName evidence="2">Protein phosphatase PrpC</fullName>
        <ecNumber evidence="2">3.1.3.16</ecNumber>
    </submittedName>
</protein>
<dbReference type="STRING" id="84029.CROST_03890"/>
<dbReference type="PANTHER" id="PTHR13832:SF860">
    <property type="entry name" value="PROTEIN PHOSPHATASE PHPP"/>
    <property type="match status" value="1"/>
</dbReference>
<proteinExistence type="predicted"/>
<dbReference type="SUPFAM" id="SSF81606">
    <property type="entry name" value="PP2C-like"/>
    <property type="match status" value="1"/>
</dbReference>
<dbReference type="EMBL" id="CP096983">
    <property type="protein sequence ID" value="URZ11587.1"/>
    <property type="molecule type" value="Genomic_DNA"/>
</dbReference>
<dbReference type="EC" id="3.1.3.16" evidence="2"/>
<dbReference type="GO" id="GO:0004722">
    <property type="term" value="F:protein serine/threonine phosphatase activity"/>
    <property type="evidence" value="ECO:0007669"/>
    <property type="project" value="UniProtKB-EC"/>
</dbReference>
<organism evidence="2 3">
    <name type="scientific">Clostridium felsineum</name>
    <dbReference type="NCBI Taxonomy" id="36839"/>
    <lineage>
        <taxon>Bacteria</taxon>
        <taxon>Bacillati</taxon>
        <taxon>Bacillota</taxon>
        <taxon>Clostridia</taxon>
        <taxon>Eubacteriales</taxon>
        <taxon>Clostridiaceae</taxon>
        <taxon>Clostridium</taxon>
    </lineage>
</organism>
<dbReference type="Pfam" id="PF13672">
    <property type="entry name" value="PP2C_2"/>
    <property type="match status" value="1"/>
</dbReference>
<dbReference type="InterPro" id="IPR036457">
    <property type="entry name" value="PPM-type-like_dom_sf"/>
</dbReference>
<dbReference type="NCBIfam" id="NF033484">
    <property type="entry name" value="Stp1_PP2C_phos"/>
    <property type="match status" value="1"/>
</dbReference>